<dbReference type="EMBL" id="JABEPQ010000001">
    <property type="protein sequence ID" value="NNM45135.1"/>
    <property type="molecule type" value="Genomic_DNA"/>
</dbReference>
<evidence type="ECO:0000259" key="1">
    <source>
        <dbReference type="PROSITE" id="PS51674"/>
    </source>
</evidence>
<keyword evidence="3" id="KW-1185">Reference proteome</keyword>
<accession>A0A849HB29</accession>
<evidence type="ECO:0000313" key="3">
    <source>
        <dbReference type="Proteomes" id="UP000588586"/>
    </source>
</evidence>
<feature type="domain" description="4Fe-4S Wbl-type" evidence="1">
    <location>
        <begin position="22"/>
        <end position="77"/>
    </location>
</feature>
<dbReference type="Pfam" id="PF02467">
    <property type="entry name" value="Whib"/>
    <property type="match status" value="1"/>
</dbReference>
<protein>
    <recommendedName>
        <fullName evidence="1">4Fe-4S Wbl-type domain-containing protein</fullName>
    </recommendedName>
</protein>
<dbReference type="RefSeq" id="WP_171242199.1">
    <property type="nucleotide sequence ID" value="NZ_JABEPQ010000001.1"/>
</dbReference>
<comment type="caution">
    <text evidence="2">The sequence shown here is derived from an EMBL/GenBank/DDBJ whole genome shotgun (WGS) entry which is preliminary data.</text>
</comment>
<reference evidence="2 3" key="1">
    <citation type="submission" date="2020-04" db="EMBL/GenBank/DDBJ databases">
        <title>Knoellia sp. isolate from air conditioner.</title>
        <authorList>
            <person name="Chea S."/>
            <person name="Kim D.-U."/>
        </authorList>
    </citation>
    <scope>NUCLEOTIDE SEQUENCE [LARGE SCALE GENOMIC DNA]</scope>
    <source>
        <strain evidence="2 3">DB2414S</strain>
    </source>
</reference>
<sequence length="82" mass="8943">MSAVERLDAAVIDLAEAGRPVPCTGRPEWTSDRTEDAEFAAYHCRCCELIELCAAAAVELDAHGGVWGGAWRRLPTTRRRAS</sequence>
<name>A0A849HB29_9MICO</name>
<gene>
    <name evidence="2" type="ORF">HJG52_03830</name>
</gene>
<evidence type="ECO:0000313" key="2">
    <source>
        <dbReference type="EMBL" id="NNM45135.1"/>
    </source>
</evidence>
<proteinExistence type="predicted"/>
<dbReference type="PROSITE" id="PS51674">
    <property type="entry name" value="4FE4S_WBL"/>
    <property type="match status" value="1"/>
</dbReference>
<organism evidence="2 3">
    <name type="scientific">Knoellia koreensis</name>
    <dbReference type="NCBI Taxonomy" id="2730921"/>
    <lineage>
        <taxon>Bacteria</taxon>
        <taxon>Bacillati</taxon>
        <taxon>Actinomycetota</taxon>
        <taxon>Actinomycetes</taxon>
        <taxon>Micrococcales</taxon>
        <taxon>Intrasporangiaceae</taxon>
        <taxon>Knoellia</taxon>
    </lineage>
</organism>
<dbReference type="InterPro" id="IPR034768">
    <property type="entry name" value="4FE4S_WBL"/>
</dbReference>
<dbReference type="Proteomes" id="UP000588586">
    <property type="component" value="Unassembled WGS sequence"/>
</dbReference>
<dbReference type="AlphaFoldDB" id="A0A849HB29"/>